<evidence type="ECO:0000256" key="7">
    <source>
        <dbReference type="RuleBase" id="RU362091"/>
    </source>
</evidence>
<feature type="transmembrane region" description="Helical" evidence="8">
    <location>
        <begin position="158"/>
        <end position="177"/>
    </location>
</feature>
<evidence type="ECO:0000313" key="10">
    <source>
        <dbReference type="Proteomes" id="UP000308917"/>
    </source>
</evidence>
<sequence>MQIHPPLSLQSGLIWLVLFAAAFALAGVFYARRQRDDLETFIVARGSQGSIATTATLMASALGAWILFSPPQAATWGGIAAVVGYALGSMSPRLAMIPLGQRMRELIPRGHSLTEFVMARYGKLTYGLTLLIMLFYMFIAMTAEITAMALLITLVAPVPLWVTAAIVMGFTLMYTAYGGLRASIFTDKVQIVLIVPLLLTLMAVGWWVTGGVAPVVERLQHTAPQLLDWSSVTGVKAGLTFFVAILLTEIFHQGNWQRVYAARNTRDMRRGFLLGGVLVGPFILAMGLFGLAFMAYTPEGDSSVALFNLIMPSLPVWLVIALIPLGLALVMSSADTVISAVSSIVAVDVGRLYPQVPTATLMRLARWLIVLLAIPVMVVAAQGYSVLYLFLLADLLCAAAAFPVFFGLYSTRHDGFDAALAVVSGLAAGLWMFPMPGAPMTTLLEAFLLAALVPVAVVALLQLVRRNRTPFVLASLASSVRRLDTK</sequence>
<name>A0A4S8F9T7_9BURK</name>
<evidence type="ECO:0000256" key="1">
    <source>
        <dbReference type="ARBA" id="ARBA00004141"/>
    </source>
</evidence>
<dbReference type="PANTHER" id="PTHR48086:SF10">
    <property type="entry name" value="AGR155CP"/>
    <property type="match status" value="1"/>
</dbReference>
<feature type="transmembrane region" description="Helical" evidence="8">
    <location>
        <begin position="74"/>
        <end position="95"/>
    </location>
</feature>
<evidence type="ECO:0000256" key="4">
    <source>
        <dbReference type="ARBA" id="ARBA00022692"/>
    </source>
</evidence>
<protein>
    <submittedName>
        <fullName evidence="9">Sodium:solute symporter</fullName>
    </submittedName>
</protein>
<dbReference type="InterPro" id="IPR001734">
    <property type="entry name" value="Na/solute_symporter"/>
</dbReference>
<feature type="transmembrane region" description="Helical" evidence="8">
    <location>
        <begin position="51"/>
        <end position="68"/>
    </location>
</feature>
<feature type="transmembrane region" description="Helical" evidence="8">
    <location>
        <begin position="272"/>
        <end position="296"/>
    </location>
</feature>
<organism evidence="9 10">
    <name type="scientific">Lampropedia puyangensis</name>
    <dbReference type="NCBI Taxonomy" id="1330072"/>
    <lineage>
        <taxon>Bacteria</taxon>
        <taxon>Pseudomonadati</taxon>
        <taxon>Pseudomonadota</taxon>
        <taxon>Betaproteobacteria</taxon>
        <taxon>Burkholderiales</taxon>
        <taxon>Comamonadaceae</taxon>
        <taxon>Lampropedia</taxon>
    </lineage>
</organism>
<dbReference type="RefSeq" id="WP_136572603.1">
    <property type="nucleotide sequence ID" value="NZ_STFG01000003.1"/>
</dbReference>
<dbReference type="Pfam" id="PF00474">
    <property type="entry name" value="SSF"/>
    <property type="match status" value="1"/>
</dbReference>
<dbReference type="EMBL" id="STFG01000003">
    <property type="protein sequence ID" value="THU04037.1"/>
    <property type="molecule type" value="Genomic_DNA"/>
</dbReference>
<keyword evidence="3" id="KW-0813">Transport</keyword>
<feature type="transmembrane region" description="Helical" evidence="8">
    <location>
        <begin position="189"/>
        <end position="209"/>
    </location>
</feature>
<dbReference type="Proteomes" id="UP000308917">
    <property type="component" value="Unassembled WGS sequence"/>
</dbReference>
<keyword evidence="5 8" id="KW-1133">Transmembrane helix</keyword>
<keyword evidence="4 8" id="KW-0812">Transmembrane</keyword>
<dbReference type="PANTHER" id="PTHR48086">
    <property type="entry name" value="SODIUM/PROLINE SYMPORTER-RELATED"/>
    <property type="match status" value="1"/>
</dbReference>
<dbReference type="PROSITE" id="PS50283">
    <property type="entry name" value="NA_SOLUT_SYMP_3"/>
    <property type="match status" value="1"/>
</dbReference>
<dbReference type="GO" id="GO:0005886">
    <property type="term" value="C:plasma membrane"/>
    <property type="evidence" value="ECO:0007669"/>
    <property type="project" value="TreeGrafter"/>
</dbReference>
<comment type="caution">
    <text evidence="9">The sequence shown here is derived from an EMBL/GenBank/DDBJ whole genome shotgun (WGS) entry which is preliminary data.</text>
</comment>
<comment type="subcellular location">
    <subcellularLocation>
        <location evidence="1">Membrane</location>
        <topology evidence="1">Multi-pass membrane protein</topology>
    </subcellularLocation>
</comment>
<keyword evidence="6 8" id="KW-0472">Membrane</keyword>
<dbReference type="AlphaFoldDB" id="A0A4S8F9T7"/>
<dbReference type="GO" id="GO:0015606">
    <property type="term" value="F:spermidine transmembrane transporter activity"/>
    <property type="evidence" value="ECO:0007669"/>
    <property type="project" value="TreeGrafter"/>
</dbReference>
<comment type="similarity">
    <text evidence="2 7">Belongs to the sodium:solute symporter (SSF) (TC 2.A.21) family.</text>
</comment>
<gene>
    <name evidence="9" type="ORF">E9531_04750</name>
</gene>
<feature type="transmembrane region" description="Helical" evidence="8">
    <location>
        <begin position="361"/>
        <end position="381"/>
    </location>
</feature>
<evidence type="ECO:0000256" key="3">
    <source>
        <dbReference type="ARBA" id="ARBA00022448"/>
    </source>
</evidence>
<dbReference type="InterPro" id="IPR050277">
    <property type="entry name" value="Sodium:Solute_Symporter"/>
</dbReference>
<accession>A0A4S8F9T7</accession>
<feature type="transmembrane region" description="Helical" evidence="8">
    <location>
        <begin position="229"/>
        <end position="251"/>
    </location>
</feature>
<evidence type="ECO:0000256" key="2">
    <source>
        <dbReference type="ARBA" id="ARBA00006434"/>
    </source>
</evidence>
<feature type="transmembrane region" description="Helical" evidence="8">
    <location>
        <begin position="387"/>
        <end position="409"/>
    </location>
</feature>
<evidence type="ECO:0000256" key="6">
    <source>
        <dbReference type="ARBA" id="ARBA00023136"/>
    </source>
</evidence>
<feature type="transmembrane region" description="Helical" evidence="8">
    <location>
        <begin position="316"/>
        <end position="349"/>
    </location>
</feature>
<feature type="transmembrane region" description="Helical" evidence="8">
    <location>
        <begin position="446"/>
        <end position="464"/>
    </location>
</feature>
<dbReference type="Gene3D" id="1.20.1730.10">
    <property type="entry name" value="Sodium/glucose cotransporter"/>
    <property type="match status" value="1"/>
</dbReference>
<feature type="transmembrane region" description="Helical" evidence="8">
    <location>
        <begin position="128"/>
        <end position="152"/>
    </location>
</feature>
<dbReference type="InterPro" id="IPR038377">
    <property type="entry name" value="Na/Glc_symporter_sf"/>
</dbReference>
<feature type="transmembrane region" description="Helical" evidence="8">
    <location>
        <begin position="12"/>
        <end position="31"/>
    </location>
</feature>
<evidence type="ECO:0000313" key="9">
    <source>
        <dbReference type="EMBL" id="THU04037.1"/>
    </source>
</evidence>
<proteinExistence type="inferred from homology"/>
<evidence type="ECO:0000256" key="5">
    <source>
        <dbReference type="ARBA" id="ARBA00022989"/>
    </source>
</evidence>
<reference evidence="9 10" key="1">
    <citation type="journal article" date="2015" name="Antonie Van Leeuwenhoek">
        <title>Lampropedia puyangensis sp. nov., isolated from symptomatic bark of Populus ? euramericana canker and emended description of Lampropedia hyalina (Ehrenberg 1832) Lee et al. 2004.</title>
        <authorList>
            <person name="Li Y."/>
            <person name="Wang T."/>
            <person name="Piao C.G."/>
            <person name="Wang L.F."/>
            <person name="Tian G.Z."/>
            <person name="Zhu T.H."/>
            <person name="Guo M.W."/>
        </authorList>
    </citation>
    <scope>NUCLEOTIDE SEQUENCE [LARGE SCALE GENOMIC DNA]</scope>
    <source>
        <strain evidence="9 10">2-bin</strain>
    </source>
</reference>
<keyword evidence="10" id="KW-1185">Reference proteome</keyword>
<dbReference type="OrthoDB" id="9789704at2"/>
<feature type="transmembrane region" description="Helical" evidence="8">
    <location>
        <begin position="416"/>
        <end position="434"/>
    </location>
</feature>
<evidence type="ECO:0000256" key="8">
    <source>
        <dbReference type="SAM" id="Phobius"/>
    </source>
</evidence>